<dbReference type="SUPFAM" id="SSF50475">
    <property type="entry name" value="FMN-binding split barrel"/>
    <property type="match status" value="1"/>
</dbReference>
<feature type="domain" description="CREG-like beta-barrel" evidence="1">
    <location>
        <begin position="1"/>
        <end position="171"/>
    </location>
</feature>
<dbReference type="AlphaFoldDB" id="A0A1E7F2N8"/>
<dbReference type="Proteomes" id="UP000095751">
    <property type="component" value="Unassembled WGS sequence"/>
</dbReference>
<dbReference type="PANTHER" id="PTHR13343:SF17">
    <property type="entry name" value="CELLULAR REPRESSOR OF E1A-STIMULATED GENES, ISOFORM A"/>
    <property type="match status" value="1"/>
</dbReference>
<dbReference type="InterPro" id="IPR055343">
    <property type="entry name" value="CREG_beta-barrel"/>
</dbReference>
<evidence type="ECO:0000313" key="2">
    <source>
        <dbReference type="EMBL" id="OEU12394.1"/>
    </source>
</evidence>
<sequence>DAAGHARWIVAKSLWTTITTLSSKSEGEPFGNIRSVVDGACFLSSNGLPYFYVPSPDPTAIDIKKDSSITLTFTEAALAERVGEDGSPCGGMDAEDPTCAKLTLIGHAKPLEDHAEIKLAENAFKTQHPRARWLSEGGAHTGGLYYTLHLHEIMFLRNYGGFAQVSPDEYL</sequence>
<dbReference type="InterPro" id="IPR012349">
    <property type="entry name" value="Split_barrel_FMN-bd"/>
</dbReference>
<keyword evidence="3" id="KW-1185">Reference proteome</keyword>
<dbReference type="KEGG" id="fcy:FRACYDRAFT_143073"/>
<dbReference type="EMBL" id="KV784365">
    <property type="protein sequence ID" value="OEU12394.1"/>
    <property type="molecule type" value="Genomic_DNA"/>
</dbReference>
<evidence type="ECO:0000259" key="1">
    <source>
        <dbReference type="Pfam" id="PF13883"/>
    </source>
</evidence>
<dbReference type="Gene3D" id="2.30.110.10">
    <property type="entry name" value="Electron Transport, Fmn-binding Protein, Chain A"/>
    <property type="match status" value="1"/>
</dbReference>
<name>A0A1E7F2N8_9STRA</name>
<dbReference type="GO" id="GO:0005737">
    <property type="term" value="C:cytoplasm"/>
    <property type="evidence" value="ECO:0007669"/>
    <property type="project" value="UniProtKB-ARBA"/>
</dbReference>
<reference evidence="2 3" key="1">
    <citation type="submission" date="2016-09" db="EMBL/GenBank/DDBJ databases">
        <title>Extensive genetic diversity and differential bi-allelic expression allows diatom success in the polar Southern Ocean.</title>
        <authorList>
            <consortium name="DOE Joint Genome Institute"/>
            <person name="Mock T."/>
            <person name="Otillar R.P."/>
            <person name="Strauss J."/>
            <person name="Dupont C."/>
            <person name="Frickenhaus S."/>
            <person name="Maumus F."/>
            <person name="Mcmullan M."/>
            <person name="Sanges R."/>
            <person name="Schmutz J."/>
            <person name="Toseland A."/>
            <person name="Valas R."/>
            <person name="Veluchamy A."/>
            <person name="Ward B.J."/>
            <person name="Allen A."/>
            <person name="Barry K."/>
            <person name="Falciatore A."/>
            <person name="Ferrante M."/>
            <person name="Fortunato A.E."/>
            <person name="Gloeckner G."/>
            <person name="Gruber A."/>
            <person name="Hipkin R."/>
            <person name="Janech M."/>
            <person name="Kroth P."/>
            <person name="Leese F."/>
            <person name="Lindquist E."/>
            <person name="Lyon B.R."/>
            <person name="Martin J."/>
            <person name="Mayer C."/>
            <person name="Parker M."/>
            <person name="Quesneville H."/>
            <person name="Raymond J."/>
            <person name="Uhlig C."/>
            <person name="Valentin K.U."/>
            <person name="Worden A.Z."/>
            <person name="Armbrust E.V."/>
            <person name="Bowler C."/>
            <person name="Green B."/>
            <person name="Moulton V."/>
            <person name="Van Oosterhout C."/>
            <person name="Grigoriev I."/>
        </authorList>
    </citation>
    <scope>NUCLEOTIDE SEQUENCE [LARGE SCALE GENOMIC DNA]</scope>
    <source>
        <strain evidence="2 3">CCMP1102</strain>
    </source>
</reference>
<dbReference type="OrthoDB" id="46836at2759"/>
<feature type="non-terminal residue" evidence="2">
    <location>
        <position position="171"/>
    </location>
</feature>
<organism evidence="2 3">
    <name type="scientific">Fragilariopsis cylindrus CCMP1102</name>
    <dbReference type="NCBI Taxonomy" id="635003"/>
    <lineage>
        <taxon>Eukaryota</taxon>
        <taxon>Sar</taxon>
        <taxon>Stramenopiles</taxon>
        <taxon>Ochrophyta</taxon>
        <taxon>Bacillariophyta</taxon>
        <taxon>Bacillariophyceae</taxon>
        <taxon>Bacillariophycidae</taxon>
        <taxon>Bacillariales</taxon>
        <taxon>Bacillariaceae</taxon>
        <taxon>Fragilariopsis</taxon>
    </lineage>
</organism>
<protein>
    <recommendedName>
        <fullName evidence="1">CREG-like beta-barrel domain-containing protein</fullName>
    </recommendedName>
</protein>
<gene>
    <name evidence="2" type="ORF">FRACYDRAFT_143073</name>
</gene>
<dbReference type="InParanoid" id="A0A1E7F2N8"/>
<proteinExistence type="predicted"/>
<accession>A0A1E7F2N8</accession>
<evidence type="ECO:0000313" key="3">
    <source>
        <dbReference type="Proteomes" id="UP000095751"/>
    </source>
</evidence>
<dbReference type="Pfam" id="PF13883">
    <property type="entry name" value="CREG_beta-barrel"/>
    <property type="match status" value="1"/>
</dbReference>
<dbReference type="PANTHER" id="PTHR13343">
    <property type="entry name" value="CREG1 PROTEIN"/>
    <property type="match status" value="1"/>
</dbReference>
<feature type="non-terminal residue" evidence="2">
    <location>
        <position position="1"/>
    </location>
</feature>